<gene>
    <name evidence="2" type="ORF">C4D60_Mb10t01380</name>
</gene>
<accession>A0A4S8ITV7</accession>
<comment type="caution">
    <text evidence="2">The sequence shown here is derived from an EMBL/GenBank/DDBJ whole genome shotgun (WGS) entry which is preliminary data.</text>
</comment>
<feature type="region of interest" description="Disordered" evidence="1">
    <location>
        <begin position="1"/>
        <end position="27"/>
    </location>
</feature>
<proteinExistence type="predicted"/>
<evidence type="ECO:0000313" key="2">
    <source>
        <dbReference type="EMBL" id="THU52190.1"/>
    </source>
</evidence>
<evidence type="ECO:0000313" key="3">
    <source>
        <dbReference type="Proteomes" id="UP000317650"/>
    </source>
</evidence>
<dbReference type="AlphaFoldDB" id="A0A4S8ITV7"/>
<name>A0A4S8ITV7_MUSBA</name>
<keyword evidence="3" id="KW-1185">Reference proteome</keyword>
<evidence type="ECO:0000256" key="1">
    <source>
        <dbReference type="SAM" id="MobiDB-lite"/>
    </source>
</evidence>
<feature type="compositionally biased region" description="Polar residues" evidence="1">
    <location>
        <begin position="1"/>
        <end position="10"/>
    </location>
</feature>
<sequence>MIKITSSTHQDFSRSHHRSPWQSNSANQPLNRVQRRWCPSPLRFHFSTFIFFYLLPTAGDWRWRPRADLVFLISAIGIWSPTMEAERMRQLMLLWLRRLSTRVALVGGNHTAARFCSR</sequence>
<dbReference type="EMBL" id="PYDT01000008">
    <property type="protein sequence ID" value="THU52190.1"/>
    <property type="molecule type" value="Genomic_DNA"/>
</dbReference>
<dbReference type="Proteomes" id="UP000317650">
    <property type="component" value="Chromosome 10"/>
</dbReference>
<organism evidence="2 3">
    <name type="scientific">Musa balbisiana</name>
    <name type="common">Banana</name>
    <dbReference type="NCBI Taxonomy" id="52838"/>
    <lineage>
        <taxon>Eukaryota</taxon>
        <taxon>Viridiplantae</taxon>
        <taxon>Streptophyta</taxon>
        <taxon>Embryophyta</taxon>
        <taxon>Tracheophyta</taxon>
        <taxon>Spermatophyta</taxon>
        <taxon>Magnoliopsida</taxon>
        <taxon>Liliopsida</taxon>
        <taxon>Zingiberales</taxon>
        <taxon>Musaceae</taxon>
        <taxon>Musa</taxon>
    </lineage>
</organism>
<protein>
    <submittedName>
        <fullName evidence="2">Uncharacterized protein</fullName>
    </submittedName>
</protein>
<reference evidence="2 3" key="1">
    <citation type="journal article" date="2019" name="Nat. Plants">
        <title>Genome sequencing of Musa balbisiana reveals subgenome evolution and function divergence in polyploid bananas.</title>
        <authorList>
            <person name="Yao X."/>
        </authorList>
    </citation>
    <scope>NUCLEOTIDE SEQUENCE [LARGE SCALE GENOMIC DNA]</scope>
    <source>
        <strain evidence="3">cv. DH-PKW</strain>
        <tissue evidence="2">Leaves</tissue>
    </source>
</reference>